<gene>
    <name evidence="1" type="ORF">GRF29_44g1355226</name>
</gene>
<reference evidence="1 2" key="1">
    <citation type="submission" date="2021-02" db="EMBL/GenBank/DDBJ databases">
        <title>Genome assembly of Pseudopithomyces chartarum.</title>
        <authorList>
            <person name="Jauregui R."/>
            <person name="Singh J."/>
            <person name="Voisey C."/>
        </authorList>
    </citation>
    <scope>NUCLEOTIDE SEQUENCE [LARGE SCALE GENOMIC DNA]</scope>
    <source>
        <strain evidence="1 2">AGR01</strain>
    </source>
</reference>
<protein>
    <submittedName>
        <fullName evidence="1">Uncharacterized protein</fullName>
    </submittedName>
</protein>
<dbReference type="EMBL" id="WVTA01000005">
    <property type="protein sequence ID" value="KAK3210008.1"/>
    <property type="molecule type" value="Genomic_DNA"/>
</dbReference>
<dbReference type="Proteomes" id="UP001280581">
    <property type="component" value="Unassembled WGS sequence"/>
</dbReference>
<comment type="caution">
    <text evidence="1">The sequence shown here is derived from an EMBL/GenBank/DDBJ whole genome shotgun (WGS) entry which is preliminary data.</text>
</comment>
<keyword evidence="2" id="KW-1185">Reference proteome</keyword>
<evidence type="ECO:0000313" key="1">
    <source>
        <dbReference type="EMBL" id="KAK3210008.1"/>
    </source>
</evidence>
<proteinExistence type="predicted"/>
<accession>A0AAN6LYB3</accession>
<evidence type="ECO:0000313" key="2">
    <source>
        <dbReference type="Proteomes" id="UP001280581"/>
    </source>
</evidence>
<name>A0AAN6LYB3_9PLEO</name>
<organism evidence="1 2">
    <name type="scientific">Pseudopithomyces chartarum</name>
    <dbReference type="NCBI Taxonomy" id="1892770"/>
    <lineage>
        <taxon>Eukaryota</taxon>
        <taxon>Fungi</taxon>
        <taxon>Dikarya</taxon>
        <taxon>Ascomycota</taxon>
        <taxon>Pezizomycotina</taxon>
        <taxon>Dothideomycetes</taxon>
        <taxon>Pleosporomycetidae</taxon>
        <taxon>Pleosporales</taxon>
        <taxon>Massarineae</taxon>
        <taxon>Didymosphaeriaceae</taxon>
        <taxon>Pseudopithomyces</taxon>
    </lineage>
</organism>
<dbReference type="AlphaFoldDB" id="A0AAN6LYB3"/>
<sequence length="426" mass="47671">MSITSAPMEVATASDPIALDVEEPLRPELVQSLSTHSASVVAIDGASGDINNPYSLWCHPAHPLGSWEGSEARRAERMGRIRFENAVALGARTSLSTSEKTAKATGEKLPRELRDVIYRYYWESYGREWLIQELSIEVPCAKYEQLQFGHPYESSTGFLGRFNCPYNSFRQKPTDESSKCSDIYKSHSRLKTHLKRDHYLYRTKSYDWEETFTKTPLLSNMILQPDIVGYTFAQEAAMAAYSVAGKCIVQVPFLSESDTGGSTNATSLFMRSVGLRNLNTILNKDVLGLNVIALDHIRSITVVLVTPTKLAGAWLGVEETVMEGSFKRTCKFSSHRTIGLEVKTIEANFSGDLVNCLANFKPIYDILAPCEAHIELKTFHNVKSPSHMTGSSRIREEQVNLDKACEKFKGTHWTFKEIMTGSLEDL</sequence>